<gene>
    <name evidence="1" type="ORF">LX69_00571</name>
</gene>
<dbReference type="RefSeq" id="WP_111444293.1">
    <property type="nucleotide sequence ID" value="NZ_QKZK01000003.1"/>
</dbReference>
<evidence type="ECO:0000313" key="1">
    <source>
        <dbReference type="EMBL" id="PZX20118.1"/>
    </source>
</evidence>
<comment type="caution">
    <text evidence="1">The sequence shown here is derived from an EMBL/GenBank/DDBJ whole genome shotgun (WGS) entry which is preliminary data.</text>
</comment>
<dbReference type="AlphaFoldDB" id="A0A2W7NIP8"/>
<sequence length="131" mass="14956">MNEPQISTSVLFTGFLGLTESQIDGNNPFGSALKKVGKQDLEANMQIILYALSQEQYFEAIVDKDQNGIVVSQKTYWTDIEQFYEMMKKKSIPWLKCGYSDGFYIESPQFEKILFELVSYPGRPTCILTSI</sequence>
<name>A0A2W7NIP8_9BACT</name>
<keyword evidence="2" id="KW-1185">Reference proteome</keyword>
<organism evidence="1 2">
    <name type="scientific">Breznakibacter xylanolyticus</name>
    <dbReference type="NCBI Taxonomy" id="990"/>
    <lineage>
        <taxon>Bacteria</taxon>
        <taxon>Pseudomonadati</taxon>
        <taxon>Bacteroidota</taxon>
        <taxon>Bacteroidia</taxon>
        <taxon>Marinilabiliales</taxon>
        <taxon>Marinilabiliaceae</taxon>
        <taxon>Breznakibacter</taxon>
    </lineage>
</organism>
<proteinExistence type="predicted"/>
<protein>
    <submittedName>
        <fullName evidence="1">Uncharacterized protein</fullName>
    </submittedName>
</protein>
<evidence type="ECO:0000313" key="2">
    <source>
        <dbReference type="Proteomes" id="UP000249239"/>
    </source>
</evidence>
<accession>A0A2W7NIP8</accession>
<dbReference type="EMBL" id="QKZK01000003">
    <property type="protein sequence ID" value="PZX20118.1"/>
    <property type="molecule type" value="Genomic_DNA"/>
</dbReference>
<dbReference type="Proteomes" id="UP000249239">
    <property type="component" value="Unassembled WGS sequence"/>
</dbReference>
<reference evidence="1 2" key="1">
    <citation type="submission" date="2018-06" db="EMBL/GenBank/DDBJ databases">
        <title>Genomic Encyclopedia of Archaeal and Bacterial Type Strains, Phase II (KMG-II): from individual species to whole genera.</title>
        <authorList>
            <person name="Goeker M."/>
        </authorList>
    </citation>
    <scope>NUCLEOTIDE SEQUENCE [LARGE SCALE GENOMIC DNA]</scope>
    <source>
        <strain evidence="1 2">DSM 6779</strain>
    </source>
</reference>